<protein>
    <submittedName>
        <fullName evidence="2">Uncharacterized protein</fullName>
    </submittedName>
</protein>
<feature type="transmembrane region" description="Helical" evidence="1">
    <location>
        <begin position="71"/>
        <end position="88"/>
    </location>
</feature>
<evidence type="ECO:0000256" key="1">
    <source>
        <dbReference type="SAM" id="Phobius"/>
    </source>
</evidence>
<feature type="transmembrane region" description="Helical" evidence="1">
    <location>
        <begin position="179"/>
        <end position="199"/>
    </location>
</feature>
<proteinExistence type="predicted"/>
<keyword evidence="3" id="KW-1185">Reference proteome</keyword>
<dbReference type="OrthoDB" id="6890349at2"/>
<dbReference type="RefSeq" id="WP_092429011.1">
    <property type="nucleotide sequence ID" value="NZ_FOXM01000003.1"/>
</dbReference>
<evidence type="ECO:0000313" key="3">
    <source>
        <dbReference type="Proteomes" id="UP000243084"/>
    </source>
</evidence>
<dbReference type="EMBL" id="FOXM01000003">
    <property type="protein sequence ID" value="SFP54518.1"/>
    <property type="molecule type" value="Genomic_DNA"/>
</dbReference>
<organism evidence="2 3">
    <name type="scientific">Geopseudomonas sagittaria</name>
    <dbReference type="NCBI Taxonomy" id="1135990"/>
    <lineage>
        <taxon>Bacteria</taxon>
        <taxon>Pseudomonadati</taxon>
        <taxon>Pseudomonadota</taxon>
        <taxon>Gammaproteobacteria</taxon>
        <taxon>Pseudomonadales</taxon>
        <taxon>Pseudomonadaceae</taxon>
        <taxon>Geopseudomonas</taxon>
    </lineage>
</organism>
<keyword evidence="1" id="KW-1133">Transmembrane helix</keyword>
<accession>A0A1I5R7J9</accession>
<keyword evidence="1" id="KW-0812">Transmembrane</keyword>
<evidence type="ECO:0000313" key="2">
    <source>
        <dbReference type="EMBL" id="SFP54518.1"/>
    </source>
</evidence>
<dbReference type="AlphaFoldDB" id="A0A1I5R7J9"/>
<feature type="transmembrane region" description="Helical" evidence="1">
    <location>
        <begin position="108"/>
        <end position="128"/>
    </location>
</feature>
<sequence>MELSNILQTFMQQEAAVELTRMGIVYVHLIACCVAVGLILTSDVALVRNLLRGGAPEPEQAHHLEHLKKSVSLALIVLWVSGIGIVGLDYAGKGMEYFLNPKLQAKVTIVTLLTLNGFLLHGTILPALQKAGSLLQLTPNLRTLALFAGSVSAVSWFYAAMLGIGRPLAWKYSLVELMAAYPLLIIAGFLAMQLLCSWAERRNQHQGDWHAGTFAVAR</sequence>
<feature type="transmembrane region" description="Helical" evidence="1">
    <location>
        <begin position="25"/>
        <end position="51"/>
    </location>
</feature>
<name>A0A1I5R7J9_9GAMM</name>
<keyword evidence="1" id="KW-0472">Membrane</keyword>
<reference evidence="3" key="1">
    <citation type="submission" date="2016-10" db="EMBL/GenBank/DDBJ databases">
        <authorList>
            <person name="Varghese N."/>
            <person name="Submissions S."/>
        </authorList>
    </citation>
    <scope>NUCLEOTIDE SEQUENCE [LARGE SCALE GENOMIC DNA]</scope>
    <source>
        <strain evidence="3">JCM 18195</strain>
    </source>
</reference>
<dbReference type="Proteomes" id="UP000243084">
    <property type="component" value="Unassembled WGS sequence"/>
</dbReference>
<gene>
    <name evidence="2" type="ORF">SAMN05216229_103208</name>
</gene>
<feature type="transmembrane region" description="Helical" evidence="1">
    <location>
        <begin position="140"/>
        <end position="159"/>
    </location>
</feature>